<dbReference type="EMBL" id="PGOL01000575">
    <property type="protein sequence ID" value="PKI67877.1"/>
    <property type="molecule type" value="Genomic_DNA"/>
</dbReference>
<dbReference type="Gene3D" id="3.30.420.10">
    <property type="entry name" value="Ribonuclease H-like superfamily/Ribonuclease H"/>
    <property type="match status" value="1"/>
</dbReference>
<comment type="caution">
    <text evidence="2">The sequence shown here is derived from an EMBL/GenBank/DDBJ whole genome shotgun (WGS) entry which is preliminary data.</text>
</comment>
<dbReference type="PANTHER" id="PTHR48475:SF1">
    <property type="entry name" value="RNASE H TYPE-1 DOMAIN-CONTAINING PROTEIN"/>
    <property type="match status" value="1"/>
</dbReference>
<dbReference type="InterPro" id="IPR012337">
    <property type="entry name" value="RNaseH-like_sf"/>
</dbReference>
<proteinExistence type="predicted"/>
<dbReference type="AlphaFoldDB" id="A0A2I0KH69"/>
<gene>
    <name evidence="2" type="ORF">CRG98_011735</name>
</gene>
<organism evidence="2 3">
    <name type="scientific">Punica granatum</name>
    <name type="common">Pomegranate</name>
    <dbReference type="NCBI Taxonomy" id="22663"/>
    <lineage>
        <taxon>Eukaryota</taxon>
        <taxon>Viridiplantae</taxon>
        <taxon>Streptophyta</taxon>
        <taxon>Embryophyta</taxon>
        <taxon>Tracheophyta</taxon>
        <taxon>Spermatophyta</taxon>
        <taxon>Magnoliopsida</taxon>
        <taxon>eudicotyledons</taxon>
        <taxon>Gunneridae</taxon>
        <taxon>Pentapetalae</taxon>
        <taxon>rosids</taxon>
        <taxon>malvids</taxon>
        <taxon>Myrtales</taxon>
        <taxon>Lythraceae</taxon>
        <taxon>Punica</taxon>
    </lineage>
</organism>
<reference evidence="2 3" key="1">
    <citation type="submission" date="2017-11" db="EMBL/GenBank/DDBJ databases">
        <title>De-novo sequencing of pomegranate (Punica granatum L.) genome.</title>
        <authorList>
            <person name="Akparov Z."/>
            <person name="Amiraslanov A."/>
            <person name="Hajiyeva S."/>
            <person name="Abbasov M."/>
            <person name="Kaur K."/>
            <person name="Hamwieh A."/>
            <person name="Solovyev V."/>
            <person name="Salamov A."/>
            <person name="Braich B."/>
            <person name="Kosarev P."/>
            <person name="Mahmoud A."/>
            <person name="Hajiyev E."/>
            <person name="Babayeva S."/>
            <person name="Izzatullayeva V."/>
            <person name="Mammadov A."/>
            <person name="Mammadov A."/>
            <person name="Sharifova S."/>
            <person name="Ojaghi J."/>
            <person name="Eynullazada K."/>
            <person name="Bayramov B."/>
            <person name="Abdulazimova A."/>
            <person name="Shahmuradov I."/>
        </authorList>
    </citation>
    <scope>NUCLEOTIDE SEQUENCE [LARGE SCALE GENOMIC DNA]</scope>
    <source>
        <strain evidence="3">cv. AG2017</strain>
        <tissue evidence="2">Leaf</tissue>
    </source>
</reference>
<dbReference type="STRING" id="22663.A0A2I0KH69"/>
<dbReference type="Pfam" id="PF13456">
    <property type="entry name" value="RVT_3"/>
    <property type="match status" value="1"/>
</dbReference>
<name>A0A2I0KH69_PUNGR</name>
<dbReference type="InterPro" id="IPR002156">
    <property type="entry name" value="RNaseH_domain"/>
</dbReference>
<dbReference type="InterPro" id="IPR036397">
    <property type="entry name" value="RNaseH_sf"/>
</dbReference>
<sequence length="124" mass="14008">MYFDGAVNSTGSGIGVVLISPDGRYYPIAAKVDFPCTNNVAEYEACILGLQVAIDFKVKGLEVFDDFMLTIFQTLGQWKIKDAKLVPYHEYLKELMENFEKVSLTYTPRIKNQFADALVTLVPW</sequence>
<feature type="domain" description="RNase H type-1" evidence="1">
    <location>
        <begin position="3"/>
        <end position="120"/>
    </location>
</feature>
<protein>
    <recommendedName>
        <fullName evidence="1">RNase H type-1 domain-containing protein</fullName>
    </recommendedName>
</protein>
<evidence type="ECO:0000313" key="3">
    <source>
        <dbReference type="Proteomes" id="UP000233551"/>
    </source>
</evidence>
<evidence type="ECO:0000259" key="1">
    <source>
        <dbReference type="Pfam" id="PF13456"/>
    </source>
</evidence>
<keyword evidence="3" id="KW-1185">Reference proteome</keyword>
<dbReference type="Proteomes" id="UP000233551">
    <property type="component" value="Unassembled WGS sequence"/>
</dbReference>
<dbReference type="SUPFAM" id="SSF53098">
    <property type="entry name" value="Ribonuclease H-like"/>
    <property type="match status" value="1"/>
</dbReference>
<dbReference type="GO" id="GO:0003676">
    <property type="term" value="F:nucleic acid binding"/>
    <property type="evidence" value="ECO:0007669"/>
    <property type="project" value="InterPro"/>
</dbReference>
<accession>A0A2I0KH69</accession>
<evidence type="ECO:0000313" key="2">
    <source>
        <dbReference type="EMBL" id="PKI67877.1"/>
    </source>
</evidence>
<dbReference type="PANTHER" id="PTHR48475">
    <property type="entry name" value="RIBONUCLEASE H"/>
    <property type="match status" value="1"/>
</dbReference>
<dbReference type="CDD" id="cd09279">
    <property type="entry name" value="RNase_HI_like"/>
    <property type="match status" value="1"/>
</dbReference>
<dbReference type="GO" id="GO:0004523">
    <property type="term" value="F:RNA-DNA hybrid ribonuclease activity"/>
    <property type="evidence" value="ECO:0007669"/>
    <property type="project" value="InterPro"/>
</dbReference>